<dbReference type="EMBL" id="CP030840">
    <property type="protein sequence ID" value="AXC14931.1"/>
    <property type="molecule type" value="Genomic_DNA"/>
</dbReference>
<sequence length="332" mass="36827">MPTPVAMLSAKDLEAKSSLRRLSGLLLCILIMLILGELGTGRIHDQRRVTLTIEDGVRDALAIRHRDTRLQILVSGNSLVFEGISKPFLQQGLGGEFQVHTMGIPGSTFDDWRYGLASLFKRGSQPDIVLFSISPTQFLRPPAVTSLPLSQLWGTREIVSYFREQHLSLSTLSNLLLEHYSVFFYMRNTIRIYVRKAIPGYEVMVQQWAEAAAPALNPAPHQAEAKAIFLTRLRQIQIACGPRARFFLLIVPTGQLDDAREEAALKAAAYELGITVVAPVGEQQWPVGRFQSDKYHLNAEAARVFSLLVAADLARVLRPQGLQVSLSAVAKD</sequence>
<gene>
    <name evidence="2" type="ORF">ACPOL_5685</name>
</gene>
<dbReference type="SUPFAM" id="SSF52266">
    <property type="entry name" value="SGNH hydrolase"/>
    <property type="match status" value="1"/>
</dbReference>
<keyword evidence="3" id="KW-1185">Reference proteome</keyword>
<dbReference type="Proteomes" id="UP000253606">
    <property type="component" value="Chromosome"/>
</dbReference>
<evidence type="ECO:0008006" key="4">
    <source>
        <dbReference type="Google" id="ProtNLM"/>
    </source>
</evidence>
<keyword evidence="1" id="KW-1133">Transmembrane helix</keyword>
<keyword evidence="1" id="KW-0812">Transmembrane</keyword>
<evidence type="ECO:0000313" key="2">
    <source>
        <dbReference type="EMBL" id="AXC14931.1"/>
    </source>
</evidence>
<name>A0A2Z5G779_9BACT</name>
<organism evidence="2 3">
    <name type="scientific">Acidisarcina polymorpha</name>
    <dbReference type="NCBI Taxonomy" id="2211140"/>
    <lineage>
        <taxon>Bacteria</taxon>
        <taxon>Pseudomonadati</taxon>
        <taxon>Acidobacteriota</taxon>
        <taxon>Terriglobia</taxon>
        <taxon>Terriglobales</taxon>
        <taxon>Acidobacteriaceae</taxon>
        <taxon>Acidisarcina</taxon>
    </lineage>
</organism>
<dbReference type="AlphaFoldDB" id="A0A2Z5G779"/>
<evidence type="ECO:0000256" key="1">
    <source>
        <dbReference type="SAM" id="Phobius"/>
    </source>
</evidence>
<dbReference type="KEGG" id="abas:ACPOL_5685"/>
<evidence type="ECO:0000313" key="3">
    <source>
        <dbReference type="Proteomes" id="UP000253606"/>
    </source>
</evidence>
<protein>
    <recommendedName>
        <fullName evidence="4">SGNH/GDSL hydrolase family protein</fullName>
    </recommendedName>
</protein>
<proteinExistence type="predicted"/>
<reference evidence="2 3" key="1">
    <citation type="journal article" date="2018" name="Front. Microbiol.">
        <title>Hydrolytic Capabilities as a Key to Environmental Success: Chitinolytic and Cellulolytic Acidobacteria From Acidic Sub-arctic Soils and Boreal Peatlands.</title>
        <authorList>
            <person name="Belova S.E."/>
            <person name="Ravin N.V."/>
            <person name="Pankratov T.A."/>
            <person name="Rakitin A.L."/>
            <person name="Ivanova A.A."/>
            <person name="Beletsky A.V."/>
            <person name="Mardanov A.V."/>
            <person name="Sinninghe Damste J.S."/>
            <person name="Dedysh S.N."/>
        </authorList>
    </citation>
    <scope>NUCLEOTIDE SEQUENCE [LARGE SCALE GENOMIC DNA]</scope>
    <source>
        <strain evidence="2 3">SBC82</strain>
    </source>
</reference>
<accession>A0A2Z5G779</accession>
<keyword evidence="1" id="KW-0472">Membrane</keyword>
<dbReference type="RefSeq" id="WP_114209601.1">
    <property type="nucleotide sequence ID" value="NZ_CP030840.1"/>
</dbReference>
<feature type="transmembrane region" description="Helical" evidence="1">
    <location>
        <begin position="20"/>
        <end position="38"/>
    </location>
</feature>